<reference evidence="3" key="1">
    <citation type="submission" date="2015-04" db="EMBL/GenBank/DDBJ databases">
        <authorList>
            <person name="Mushtaq Mamoona"/>
        </authorList>
    </citation>
    <scope>NUCLEOTIDE SEQUENCE [LARGE SCALE GENOMIC DNA]</scope>
    <source>
        <strain evidence="3">AN4859/03</strain>
    </source>
</reference>
<dbReference type="SUPFAM" id="SSF81301">
    <property type="entry name" value="Nucleotidyltransferase"/>
    <property type="match status" value="1"/>
</dbReference>
<dbReference type="RefSeq" id="WP_048593960.1">
    <property type="nucleotide sequence ID" value="NZ_CVLB01000001.1"/>
</dbReference>
<proteinExistence type="predicted"/>
<evidence type="ECO:0000313" key="2">
    <source>
        <dbReference type="EMBL" id="CRF32505.1"/>
    </source>
</evidence>
<gene>
    <name evidence="2" type="ORF">BRSU_0839</name>
</gene>
<dbReference type="InterPro" id="IPR025117">
    <property type="entry name" value="DUF4037"/>
</dbReference>
<keyword evidence="2" id="KW-0808">Transferase</keyword>
<dbReference type="EMBL" id="CVLB01000001">
    <property type="protein sequence ID" value="CRF32505.1"/>
    <property type="molecule type" value="Genomic_DNA"/>
</dbReference>
<evidence type="ECO:0000313" key="3">
    <source>
        <dbReference type="Proteomes" id="UP000043763"/>
    </source>
</evidence>
<dbReference type="AlphaFoldDB" id="A0A0G4K626"/>
<name>A0A0G4K626_9SPIR</name>
<dbReference type="GO" id="GO:0016740">
    <property type="term" value="F:transferase activity"/>
    <property type="evidence" value="ECO:0007669"/>
    <property type="project" value="UniProtKB-KW"/>
</dbReference>
<dbReference type="Proteomes" id="UP000043763">
    <property type="component" value="Unassembled WGS sequence"/>
</dbReference>
<protein>
    <submittedName>
        <fullName evidence="2">Nucleotidyltransferase</fullName>
    </submittedName>
</protein>
<sequence length="270" mass="31788">MNADDINYIIDDYIKIMTKNNNIDSIVLSGSKTSLINDDMSDYDIYVYCACLAKSREDMESRKEFALKYASYSEIGNDYFEHGDEMILKESGICLDFMYRDLSWIEGEMEYVWRGCNSKIGYTTAFLYNIKHSNILYDKEGKFKKFQYELNLEYPEKLKNNIIEKNFNVMYGKKTASFYEQLEKAVKRDDIVSINHRISAILASYFDILFALNKELHVGEKKLVQYVLKLCSKIPDNFEKDIKNVIFYDKNNKNILEKVKILIENIQKIL</sequence>
<dbReference type="OrthoDB" id="4863277at2"/>
<evidence type="ECO:0000259" key="1">
    <source>
        <dbReference type="Pfam" id="PF13228"/>
    </source>
</evidence>
<feature type="domain" description="DUF4037" evidence="1">
    <location>
        <begin position="127"/>
        <end position="217"/>
    </location>
</feature>
<keyword evidence="3" id="KW-1185">Reference proteome</keyword>
<dbReference type="Pfam" id="PF13228">
    <property type="entry name" value="DUF4037"/>
    <property type="match status" value="1"/>
</dbReference>
<organism evidence="2 3">
    <name type="scientific">Brachyspira suanatina</name>
    <dbReference type="NCBI Taxonomy" id="381802"/>
    <lineage>
        <taxon>Bacteria</taxon>
        <taxon>Pseudomonadati</taxon>
        <taxon>Spirochaetota</taxon>
        <taxon>Spirochaetia</taxon>
        <taxon>Brachyspirales</taxon>
        <taxon>Brachyspiraceae</taxon>
        <taxon>Brachyspira</taxon>
    </lineage>
</organism>
<accession>A0A0G4K626</accession>
<dbReference type="Gene3D" id="3.30.460.10">
    <property type="entry name" value="Beta Polymerase, domain 2"/>
    <property type="match status" value="1"/>
</dbReference>
<dbReference type="InterPro" id="IPR043519">
    <property type="entry name" value="NT_sf"/>
</dbReference>